<dbReference type="PRINTS" id="PR00080">
    <property type="entry name" value="SDRFAMILY"/>
</dbReference>
<dbReference type="PROSITE" id="PS00061">
    <property type="entry name" value="ADH_SHORT"/>
    <property type="match status" value="1"/>
</dbReference>
<dbReference type="InterPro" id="IPR002347">
    <property type="entry name" value="SDR_fam"/>
</dbReference>
<dbReference type="PANTHER" id="PTHR43658">
    <property type="entry name" value="SHORT-CHAIN DEHYDROGENASE/REDUCTASE"/>
    <property type="match status" value="1"/>
</dbReference>
<keyword evidence="4" id="KW-1185">Reference proteome</keyword>
<dbReference type="InterPro" id="IPR036291">
    <property type="entry name" value="NAD(P)-bd_dom_sf"/>
</dbReference>
<dbReference type="EMBL" id="SNYM01000024">
    <property type="protein sequence ID" value="TDQ44552.1"/>
    <property type="molecule type" value="Genomic_DNA"/>
</dbReference>
<dbReference type="SUPFAM" id="SSF51735">
    <property type="entry name" value="NAD(P)-binding Rossmann-fold domains"/>
    <property type="match status" value="1"/>
</dbReference>
<dbReference type="AlphaFoldDB" id="A0A4R6UEH8"/>
<dbReference type="InterPro" id="IPR020904">
    <property type="entry name" value="Sc_DH/Rdtase_CS"/>
</dbReference>
<comment type="similarity">
    <text evidence="2">Belongs to the short-chain dehydrogenases/reductases (SDR) family.</text>
</comment>
<sequence>MPVSALHAVISGGANGLGYAVAESIIQKGGKVAILDINAEQGAEAIAKLGERSKFFACDISNAEQVDSVVDEAAAWMGSVTVMVSCAGVLGNGRVLGKKGPMESGFFSKVIQINLIGAFVLTKACARHMASNQVADGEDRGVIIHTASIAAFEGQLGQAAYSASKSGVVGMVLPLAREFAALKIRVMAVAPGMFDTGMLGGVSDEIRQQLESSVPYPARFGRPDEFAATVTHIIDNAMFNGSVVRLDGAARLP</sequence>
<dbReference type="PANTHER" id="PTHR43658:SF8">
    <property type="entry name" value="17-BETA-HYDROXYSTEROID DEHYDROGENASE 14-RELATED"/>
    <property type="match status" value="1"/>
</dbReference>
<evidence type="ECO:0000313" key="3">
    <source>
        <dbReference type="EMBL" id="TDQ44552.1"/>
    </source>
</evidence>
<proteinExistence type="inferred from homology"/>
<dbReference type="Gene3D" id="3.40.50.720">
    <property type="entry name" value="NAD(P)-binding Rossmann-like Domain"/>
    <property type="match status" value="1"/>
</dbReference>
<organism evidence="3 4">
    <name type="scientific">Permianibacter aggregans</name>
    <dbReference type="NCBI Taxonomy" id="1510150"/>
    <lineage>
        <taxon>Bacteria</taxon>
        <taxon>Pseudomonadati</taxon>
        <taxon>Pseudomonadota</taxon>
        <taxon>Gammaproteobacteria</taxon>
        <taxon>Pseudomonadales</taxon>
        <taxon>Pseudomonadaceae</taxon>
        <taxon>Permianibacter</taxon>
    </lineage>
</organism>
<dbReference type="PRINTS" id="PR00081">
    <property type="entry name" value="GDHRDH"/>
</dbReference>
<dbReference type="OrthoDB" id="9794138at2"/>
<gene>
    <name evidence="3" type="ORF">EV696_12434</name>
</gene>
<name>A0A4R6UEH8_9GAMM</name>
<comment type="caution">
    <text evidence="3">The sequence shown here is derived from an EMBL/GenBank/DDBJ whole genome shotgun (WGS) entry which is preliminary data.</text>
</comment>
<evidence type="ECO:0000256" key="2">
    <source>
        <dbReference type="RuleBase" id="RU000363"/>
    </source>
</evidence>
<dbReference type="RefSeq" id="WP_133593206.1">
    <property type="nucleotide sequence ID" value="NZ_CP037953.1"/>
</dbReference>
<accession>A0A4R6UEH8</accession>
<evidence type="ECO:0000256" key="1">
    <source>
        <dbReference type="ARBA" id="ARBA00023002"/>
    </source>
</evidence>
<dbReference type="Pfam" id="PF00106">
    <property type="entry name" value="adh_short"/>
    <property type="match status" value="1"/>
</dbReference>
<reference evidence="3 4" key="1">
    <citation type="submission" date="2019-03" db="EMBL/GenBank/DDBJ databases">
        <title>Genomic Encyclopedia of Type Strains, Phase IV (KMG-IV): sequencing the most valuable type-strain genomes for metagenomic binning, comparative biology and taxonomic classification.</title>
        <authorList>
            <person name="Goeker M."/>
        </authorList>
    </citation>
    <scope>NUCLEOTIDE SEQUENCE [LARGE SCALE GENOMIC DNA]</scope>
    <source>
        <strain evidence="3 4">DSM 103792</strain>
    </source>
</reference>
<keyword evidence="1" id="KW-0560">Oxidoreductase</keyword>
<dbReference type="GO" id="GO:0016491">
    <property type="term" value="F:oxidoreductase activity"/>
    <property type="evidence" value="ECO:0007669"/>
    <property type="project" value="UniProtKB-KW"/>
</dbReference>
<protein>
    <submittedName>
        <fullName evidence="3">NAD(P)-dependent dehydrogenase (Short-subunit alcohol dehydrogenase family)</fullName>
    </submittedName>
</protein>
<evidence type="ECO:0000313" key="4">
    <source>
        <dbReference type="Proteomes" id="UP000295375"/>
    </source>
</evidence>
<dbReference type="Proteomes" id="UP000295375">
    <property type="component" value="Unassembled WGS sequence"/>
</dbReference>